<dbReference type="CDD" id="cd06225">
    <property type="entry name" value="HAMP"/>
    <property type="match status" value="1"/>
</dbReference>
<dbReference type="PROSITE" id="PS50885">
    <property type="entry name" value="HAMP"/>
    <property type="match status" value="1"/>
</dbReference>
<evidence type="ECO:0000256" key="4">
    <source>
        <dbReference type="SAM" id="Phobius"/>
    </source>
</evidence>
<reference evidence="6 7" key="1">
    <citation type="submission" date="2024-09" db="EMBL/GenBank/DDBJ databases">
        <authorList>
            <person name="Sun Q."/>
            <person name="Mori K."/>
        </authorList>
    </citation>
    <scope>NUCLEOTIDE SEQUENCE [LARGE SCALE GENOMIC DNA]</scope>
    <source>
        <strain evidence="6 7">CCM 7759</strain>
    </source>
</reference>
<keyword evidence="4" id="KW-0812">Transmembrane</keyword>
<evidence type="ECO:0000313" key="7">
    <source>
        <dbReference type="Proteomes" id="UP001589776"/>
    </source>
</evidence>
<keyword evidence="3 4" id="KW-0472">Membrane</keyword>
<comment type="subcellular location">
    <subcellularLocation>
        <location evidence="1">Cell membrane</location>
    </subcellularLocation>
</comment>
<dbReference type="Proteomes" id="UP001589776">
    <property type="component" value="Unassembled WGS sequence"/>
</dbReference>
<accession>A0ABV6DLS4</accession>
<organism evidence="6 7">
    <name type="scientific">Paenibacillus chartarius</name>
    <dbReference type="NCBI Taxonomy" id="747481"/>
    <lineage>
        <taxon>Bacteria</taxon>
        <taxon>Bacillati</taxon>
        <taxon>Bacillota</taxon>
        <taxon>Bacilli</taxon>
        <taxon>Bacillales</taxon>
        <taxon>Paenibacillaceae</taxon>
        <taxon>Paenibacillus</taxon>
    </lineage>
</organism>
<evidence type="ECO:0000313" key="6">
    <source>
        <dbReference type="EMBL" id="MFC0213602.1"/>
    </source>
</evidence>
<proteinExistence type="predicted"/>
<feature type="transmembrane region" description="Helical" evidence="4">
    <location>
        <begin position="12"/>
        <end position="34"/>
    </location>
</feature>
<evidence type="ECO:0000256" key="2">
    <source>
        <dbReference type="ARBA" id="ARBA00022475"/>
    </source>
</evidence>
<keyword evidence="7" id="KW-1185">Reference proteome</keyword>
<dbReference type="Gene3D" id="6.10.340.10">
    <property type="match status" value="1"/>
</dbReference>
<keyword evidence="4" id="KW-1133">Transmembrane helix</keyword>
<evidence type="ECO:0000259" key="5">
    <source>
        <dbReference type="PROSITE" id="PS50885"/>
    </source>
</evidence>
<evidence type="ECO:0000256" key="3">
    <source>
        <dbReference type="ARBA" id="ARBA00023136"/>
    </source>
</evidence>
<protein>
    <submittedName>
        <fullName evidence="6">Methyl-accepting chemotaxis protein</fullName>
    </submittedName>
</protein>
<sequence>MDRKRISLRRQFLSRLFIVLVLIVSFTGAVQIFLIKQQITNTLHEESNMISESIVHGIKSTDEAGKAIEHQIDLKLVSYANHIGDILGEKDWKDITAEELEKIKEQLHITGITIMAVQGDDIVGVRATDPKEIGFSFKKIGYIEGYNDMKARLEGRQVTGLVSYQDANTHVLPISQSGSHDDKPVFFKYAYYVKQGTNYIINPYLESNEVYQYTAAVGPNEWIKTVTEENTYVKEIAVLNPQVFKDPELAAKLFPPKPKIIYGTFALGTDKDAEILKGMADEPKMMSYVTNMNGRSIYSLFIPVDKERVIYAALDYDTIIKPLYRHSIILILSGLLAIVALFLVTARFFNRIYVNIQRIKSQINALEAKDFTANSDVVDNSELGSLSESANRMVTSLSEVFLATSEQATNAYKLSVTLESDANQSLQKMYSVSTETTMYQREIVDDLLYFLDKVEEAVQSSNNDEDKEYILGHIGSIREKAQNSSALTTEFTIALSNLLASLHGQSKEMANISNTLLQSIKEFKLS</sequence>
<dbReference type="InterPro" id="IPR003660">
    <property type="entry name" value="HAMP_dom"/>
</dbReference>
<evidence type="ECO:0000256" key="1">
    <source>
        <dbReference type="ARBA" id="ARBA00004236"/>
    </source>
</evidence>
<keyword evidence="2" id="KW-1003">Cell membrane</keyword>
<gene>
    <name evidence="6" type="ORF">ACFFK0_14250</name>
</gene>
<comment type="caution">
    <text evidence="6">The sequence shown here is derived from an EMBL/GenBank/DDBJ whole genome shotgun (WGS) entry which is preliminary data.</text>
</comment>
<name>A0ABV6DLS4_9BACL</name>
<dbReference type="RefSeq" id="WP_377470914.1">
    <property type="nucleotide sequence ID" value="NZ_JBHLWN010000057.1"/>
</dbReference>
<feature type="domain" description="HAMP" evidence="5">
    <location>
        <begin position="350"/>
        <end position="402"/>
    </location>
</feature>
<feature type="transmembrane region" description="Helical" evidence="4">
    <location>
        <begin position="328"/>
        <end position="349"/>
    </location>
</feature>
<dbReference type="EMBL" id="JBHLWN010000057">
    <property type="protein sequence ID" value="MFC0213602.1"/>
    <property type="molecule type" value="Genomic_DNA"/>
</dbReference>